<evidence type="ECO:0000256" key="1">
    <source>
        <dbReference type="SAM" id="MobiDB-lite"/>
    </source>
</evidence>
<evidence type="ECO:0000313" key="3">
    <source>
        <dbReference type="Proteomes" id="UP001165083"/>
    </source>
</evidence>
<keyword evidence="3" id="KW-1185">Reference proteome</keyword>
<protein>
    <submittedName>
        <fullName evidence="2">Unnamed protein product</fullName>
    </submittedName>
</protein>
<proteinExistence type="predicted"/>
<feature type="region of interest" description="Disordered" evidence="1">
    <location>
        <begin position="1006"/>
        <end position="1026"/>
    </location>
</feature>
<feature type="compositionally biased region" description="Acidic residues" evidence="1">
    <location>
        <begin position="457"/>
        <end position="473"/>
    </location>
</feature>
<feature type="region of interest" description="Disordered" evidence="1">
    <location>
        <begin position="439"/>
        <end position="473"/>
    </location>
</feature>
<accession>A0A9W6TAT8</accession>
<feature type="compositionally biased region" description="Low complexity" evidence="1">
    <location>
        <begin position="331"/>
        <end position="348"/>
    </location>
</feature>
<dbReference type="Proteomes" id="UP001165083">
    <property type="component" value="Unassembled WGS sequence"/>
</dbReference>
<feature type="region of interest" description="Disordered" evidence="1">
    <location>
        <begin position="308"/>
        <end position="358"/>
    </location>
</feature>
<reference evidence="2" key="1">
    <citation type="submission" date="2023-04" db="EMBL/GenBank/DDBJ databases">
        <title>Phytophthora lilii NBRC 32176.</title>
        <authorList>
            <person name="Ichikawa N."/>
            <person name="Sato H."/>
            <person name="Tonouchi N."/>
        </authorList>
    </citation>
    <scope>NUCLEOTIDE SEQUENCE</scope>
    <source>
        <strain evidence="2">NBRC 32176</strain>
    </source>
</reference>
<feature type="compositionally biased region" description="Polar residues" evidence="1">
    <location>
        <begin position="320"/>
        <end position="330"/>
    </location>
</feature>
<name>A0A9W6TAT8_9STRA</name>
<dbReference type="EMBL" id="BSXW01000019">
    <property type="protein sequence ID" value="GMF09790.1"/>
    <property type="molecule type" value="Genomic_DNA"/>
</dbReference>
<comment type="caution">
    <text evidence="2">The sequence shown here is derived from an EMBL/GenBank/DDBJ whole genome shotgun (WGS) entry which is preliminary data.</text>
</comment>
<organism evidence="2 3">
    <name type="scientific">Phytophthora lilii</name>
    <dbReference type="NCBI Taxonomy" id="2077276"/>
    <lineage>
        <taxon>Eukaryota</taxon>
        <taxon>Sar</taxon>
        <taxon>Stramenopiles</taxon>
        <taxon>Oomycota</taxon>
        <taxon>Peronosporomycetes</taxon>
        <taxon>Peronosporales</taxon>
        <taxon>Peronosporaceae</taxon>
        <taxon>Phytophthora</taxon>
    </lineage>
</organism>
<sequence>MTHDGSNLFQIRRIFAFAADAEAAPRLRVAAMAVHTLEKKQLLALAISDELPAPTAEETAADAKTNFLLLRTIEEDQRTRLWRFPVCSTPKQQKAGRAERLAALEFSPEGDWLTALSPRKNRLHLVPVLTLVAKQRRAMLDATYQPTSHHRELMSVNQAAMTTQMASYLRATNEYGGLNGARYHSQVAGDDEQVSTLEFAPGIGSITCVRWWRSLNGKNYCLVGGTESLISIVNVEENAEECRCELVNAGTIVSIDLLQENFRKERRTSMLVKTKTDDIDEKEKEAGGTGVRYYRVVLEKKFQLRPKVSPKKAKGKQEESTSGASTLKIVTTTGGSSSSSETNFTTTNTGGGSSSPISLAKAPKYVVKTFPQHFLEDMDFRPQRIKKNSPQVCLYPINGVLSSESSLALYDCAKRKANLYSNFHWRLKGEYEVPDLLPSSFAGSKEHNNSESGESSDQQEEADGSDSSEENDEVVDVELTYCSTDLMLLQGRTSESNETISTWVSLPSNQGMDEDIVRAHIVHYLSLHGNEKIERVVQSTARSRGTFGRGGSSGNVGGSQSGEAEIIYILQTKHHVYECRPQWSRLALFKALCARTIVLRDALSIGYALGIDMASLCQVVANTLFASVISGSTMADAQLVQWVRDLFEVSRVMPSSAVEQLTAMGGVQSAIDYAQHVLSKPVRDSIYDGSERRRVALLLVDLVLQQQLQKDTSLDIESGQVETAQEKQDKTREAWLVEFLETNSDYMTTDIVDLCLSQQHVDKAILVATRRNEVPQVLDKIVREGLAASVSEKILRSLLESGHASALTSPPSRLILRSFPVEIQAEVLLSYPPAILHHRDWLERNLAAISPDLCRKLAAKIDPTEAECSEYDGGATLEEPSSAKTAVHSDISTSELMKVAPEEQVELFLTILLRLNCGTYCSQEKLRNEAESDGYSQPNLERLIKNLATQYRPPIMVSRCVDYENWTAAACIYQAHGELVEALECRLHSHNANNSLPAPAATEVTASDGTVTRHRQHSDDSIGSTVSEESDFQEQMREELLELLNSLVVQSHSSEVISAQVRAAILARILVKWFDYGLKRTMLEVFLIDPNVFNHVSSLLAQTFFSEVVDSINGTESAVPAASTTNGNSHGFDDRDKEWVLKCQRLPFSGQFLFRVCVSFLENDRQSPEVSDSLSLQSPTLQLLELVKKNVVENDLSHGVVPIVPHSAQALGKTDPLETHVKAFTCGHLFPKRVFEEEVVPEFEKRMNSLPMPLFATRQAFTREFKRGASETPCPVCSFNKISQLVFQQCQMNQSVKRTERVNSEKRALELPLQARNRQQQKPKVPYYFLHREASERLGFSADVQSTMPLKHEAWEWREQRSS</sequence>
<gene>
    <name evidence="2" type="ORF">Plil01_000066200</name>
</gene>
<dbReference type="OrthoDB" id="69403at2759"/>
<evidence type="ECO:0000313" key="2">
    <source>
        <dbReference type="EMBL" id="GMF09790.1"/>
    </source>
</evidence>